<evidence type="ECO:0000256" key="1">
    <source>
        <dbReference type="ARBA" id="ARBA00004651"/>
    </source>
</evidence>
<keyword evidence="3" id="KW-1003">Cell membrane</keyword>
<feature type="domain" description="Major facilitator superfamily (MFS) profile" evidence="8">
    <location>
        <begin position="26"/>
        <end position="412"/>
    </location>
</feature>
<evidence type="ECO:0000256" key="4">
    <source>
        <dbReference type="ARBA" id="ARBA00022692"/>
    </source>
</evidence>
<dbReference type="CDD" id="cd06173">
    <property type="entry name" value="MFS_MefA_like"/>
    <property type="match status" value="1"/>
</dbReference>
<feature type="transmembrane region" description="Helical" evidence="7">
    <location>
        <begin position="266"/>
        <end position="288"/>
    </location>
</feature>
<reference evidence="10" key="1">
    <citation type="journal article" date="2019" name="Int. J. Syst. Evol. Microbiol.">
        <title>The Global Catalogue of Microorganisms (GCM) 10K type strain sequencing project: providing services to taxonomists for standard genome sequencing and annotation.</title>
        <authorList>
            <consortium name="The Broad Institute Genomics Platform"/>
            <consortium name="The Broad Institute Genome Sequencing Center for Infectious Disease"/>
            <person name="Wu L."/>
            <person name="Ma J."/>
        </authorList>
    </citation>
    <scope>NUCLEOTIDE SEQUENCE [LARGE SCALE GENOMIC DNA]</scope>
    <source>
        <strain evidence="10">CCUG 58127</strain>
    </source>
</reference>
<organism evidence="9 10">
    <name type="scientific">Flexivirga alba</name>
    <dbReference type="NCBI Taxonomy" id="702742"/>
    <lineage>
        <taxon>Bacteria</taxon>
        <taxon>Bacillati</taxon>
        <taxon>Actinomycetota</taxon>
        <taxon>Actinomycetes</taxon>
        <taxon>Micrococcales</taxon>
        <taxon>Dermacoccaceae</taxon>
        <taxon>Flexivirga</taxon>
    </lineage>
</organism>
<dbReference type="InterPro" id="IPR020846">
    <property type="entry name" value="MFS_dom"/>
</dbReference>
<evidence type="ECO:0000313" key="10">
    <source>
        <dbReference type="Proteomes" id="UP001596298"/>
    </source>
</evidence>
<dbReference type="Pfam" id="PF05977">
    <property type="entry name" value="MFS_3"/>
    <property type="match status" value="1"/>
</dbReference>
<dbReference type="PANTHER" id="PTHR23513">
    <property type="entry name" value="INTEGRAL MEMBRANE EFFLUX PROTEIN-RELATED"/>
    <property type="match status" value="1"/>
</dbReference>
<dbReference type="SUPFAM" id="SSF103473">
    <property type="entry name" value="MFS general substrate transporter"/>
    <property type="match status" value="1"/>
</dbReference>
<evidence type="ECO:0000256" key="7">
    <source>
        <dbReference type="SAM" id="Phobius"/>
    </source>
</evidence>
<comment type="caution">
    <text evidence="9">The sequence shown here is derived from an EMBL/GenBank/DDBJ whole genome shotgun (WGS) entry which is preliminary data.</text>
</comment>
<evidence type="ECO:0000313" key="9">
    <source>
        <dbReference type="EMBL" id="MFC6707936.1"/>
    </source>
</evidence>
<accession>A0ABW2ANN0</accession>
<dbReference type="InterPro" id="IPR010290">
    <property type="entry name" value="TM_effector"/>
</dbReference>
<evidence type="ECO:0000259" key="8">
    <source>
        <dbReference type="PROSITE" id="PS50850"/>
    </source>
</evidence>
<evidence type="ECO:0000256" key="6">
    <source>
        <dbReference type="ARBA" id="ARBA00023136"/>
    </source>
</evidence>
<evidence type="ECO:0000256" key="5">
    <source>
        <dbReference type="ARBA" id="ARBA00022989"/>
    </source>
</evidence>
<feature type="transmembrane region" description="Helical" evidence="7">
    <location>
        <begin position="60"/>
        <end position="81"/>
    </location>
</feature>
<evidence type="ECO:0000256" key="3">
    <source>
        <dbReference type="ARBA" id="ARBA00022475"/>
    </source>
</evidence>
<evidence type="ECO:0000256" key="2">
    <source>
        <dbReference type="ARBA" id="ARBA00022448"/>
    </source>
</evidence>
<dbReference type="RefSeq" id="WP_382404597.1">
    <property type="nucleotide sequence ID" value="NZ_JBHSWH010000001.1"/>
</dbReference>
<feature type="transmembrane region" description="Helical" evidence="7">
    <location>
        <begin position="361"/>
        <end position="383"/>
    </location>
</feature>
<keyword evidence="10" id="KW-1185">Reference proteome</keyword>
<feature type="transmembrane region" description="Helical" evidence="7">
    <location>
        <begin position="295"/>
        <end position="316"/>
    </location>
</feature>
<feature type="transmembrane region" description="Helical" evidence="7">
    <location>
        <begin position="240"/>
        <end position="260"/>
    </location>
</feature>
<keyword evidence="2" id="KW-0813">Transport</keyword>
<feature type="transmembrane region" description="Helical" evidence="7">
    <location>
        <begin position="389"/>
        <end position="407"/>
    </location>
</feature>
<feature type="transmembrane region" description="Helical" evidence="7">
    <location>
        <begin position="322"/>
        <end position="349"/>
    </location>
</feature>
<keyword evidence="4 7" id="KW-0812">Transmembrane</keyword>
<dbReference type="Gene3D" id="1.20.1250.20">
    <property type="entry name" value="MFS general substrate transporter like domains"/>
    <property type="match status" value="2"/>
</dbReference>
<gene>
    <name evidence="9" type="ORF">ACFQDH_22540</name>
</gene>
<keyword evidence="5 7" id="KW-1133">Transmembrane helix</keyword>
<dbReference type="PANTHER" id="PTHR23513:SF6">
    <property type="entry name" value="MAJOR FACILITATOR SUPERFAMILY ASSOCIATED DOMAIN-CONTAINING PROTEIN"/>
    <property type="match status" value="1"/>
</dbReference>
<dbReference type="InterPro" id="IPR036259">
    <property type="entry name" value="MFS_trans_sf"/>
</dbReference>
<feature type="transmembrane region" description="Helical" evidence="7">
    <location>
        <begin position="27"/>
        <end position="48"/>
    </location>
</feature>
<comment type="subcellular location">
    <subcellularLocation>
        <location evidence="1">Cell membrane</location>
        <topology evidence="1">Multi-pass membrane protein</topology>
    </subcellularLocation>
</comment>
<sequence>MTVHERGRATVGTDDAGRLPLHHNRDYAYLIAGGAVSSLGSRMSSLAFPLITLASTGSPFAVGLVAGATTMALVLVGLPAGALVDRWDRRRTMISAAALGGTAYLSVAIAAFADHITVPHLMLAAACGGVANSFYNPAEQVAVRHVVRKRDIPRAAVNNQVRSATTGLAGPPIGGLLFGIARGLPMVADAITYLVAIVCASRVRTPLPGVAVKDREALLPAIRTGLQFLFGHQLLRTMTLLSTVLNFAGTGLVVSVTITMQQRGTAPGWIGAVSSAMAVSMLLASLLAGRILAHVSVGLLMFLTPVVGAIAFAGMAFVHAPILLMVLMACATFLLAPCDAAVIAVLTAWTPPDRLGRVMSADNVLSLVLTALAPATMGFLIGAVGGEEAMVTFAVLLVLSGLLVLAFPRLMRMPAVVDPAEQAA</sequence>
<protein>
    <submittedName>
        <fullName evidence="9">MFS transporter</fullName>
    </submittedName>
</protein>
<proteinExistence type="predicted"/>
<dbReference type="PROSITE" id="PS50850">
    <property type="entry name" value="MFS"/>
    <property type="match status" value="1"/>
</dbReference>
<dbReference type="EMBL" id="JBHSWH010000001">
    <property type="protein sequence ID" value="MFC6707936.1"/>
    <property type="molecule type" value="Genomic_DNA"/>
</dbReference>
<keyword evidence="6 7" id="KW-0472">Membrane</keyword>
<name>A0ABW2ANN0_9MICO</name>
<feature type="transmembrane region" description="Helical" evidence="7">
    <location>
        <begin position="93"/>
        <end position="112"/>
    </location>
</feature>
<dbReference type="Proteomes" id="UP001596298">
    <property type="component" value="Unassembled WGS sequence"/>
</dbReference>